<evidence type="ECO:0000313" key="6">
    <source>
        <dbReference type="Proteomes" id="UP000248606"/>
    </source>
</evidence>
<dbReference type="GO" id="GO:0006020">
    <property type="term" value="P:inositol metabolic process"/>
    <property type="evidence" value="ECO:0007669"/>
    <property type="project" value="TreeGrafter"/>
</dbReference>
<feature type="binding site" evidence="4">
    <location>
        <position position="69"/>
    </location>
    <ligand>
        <name>Mg(2+)</name>
        <dbReference type="ChEBI" id="CHEBI:18420"/>
        <label>1</label>
        <note>catalytic</note>
    </ligand>
</feature>
<dbReference type="Gene3D" id="3.30.540.10">
    <property type="entry name" value="Fructose-1,6-Bisphosphatase, subunit A, domain 1"/>
    <property type="match status" value="1"/>
</dbReference>
<sequence length="285" mass="31052">MNTTIDNIHLATHLVYTAGNLAYRMRGQGLTIDTKTSISDVVTQADRAAEEYVTSTLIQQRPDDSVLGEEGTLRLGESGTRWTIDPVDGTYNFANNFEYWCSAIAFTENDPTDPVRLRSRERYLSPSNTVTAGAVYQPCTHNLWVGGKNIPTTRNGQPIPHFGDPARETPSSLASACINTYLHPTFYHNPEVYAAFLRVIERCATYRMMGSASVDLASTAEGDTDLWIQHRLPDWDRLPGAALVLGVGGAVQDVEVAGEVWTIAGAPHLVKGATAALQGAALQRD</sequence>
<comment type="cofactor">
    <cofactor evidence="4">
        <name>Mg(2+)</name>
        <dbReference type="ChEBI" id="CHEBI:18420"/>
    </cofactor>
</comment>
<keyword evidence="1 4" id="KW-0479">Metal-binding</keyword>
<evidence type="ECO:0000256" key="4">
    <source>
        <dbReference type="PIRSR" id="PIRSR600760-2"/>
    </source>
</evidence>
<feature type="binding site" evidence="4">
    <location>
        <position position="88"/>
    </location>
    <ligand>
        <name>Mg(2+)</name>
        <dbReference type="ChEBI" id="CHEBI:18420"/>
        <label>1</label>
        <note>catalytic</note>
    </ligand>
</feature>
<keyword evidence="2" id="KW-0378">Hydrolase</keyword>
<dbReference type="SUPFAM" id="SSF56655">
    <property type="entry name" value="Carbohydrate phosphatase"/>
    <property type="match status" value="1"/>
</dbReference>
<keyword evidence="3 4" id="KW-0460">Magnesium</keyword>
<organism evidence="5 6">
    <name type="scientific">Lawsonella clevelandensis</name>
    <dbReference type="NCBI Taxonomy" id="1528099"/>
    <lineage>
        <taxon>Bacteria</taxon>
        <taxon>Bacillati</taxon>
        <taxon>Actinomycetota</taxon>
        <taxon>Actinomycetes</taxon>
        <taxon>Mycobacteriales</taxon>
        <taxon>Lawsonellaceae</taxon>
        <taxon>Lawsonella</taxon>
    </lineage>
</organism>
<dbReference type="Gene3D" id="3.40.190.80">
    <property type="match status" value="1"/>
</dbReference>
<dbReference type="GO" id="GO:0046872">
    <property type="term" value="F:metal ion binding"/>
    <property type="evidence" value="ECO:0007669"/>
    <property type="project" value="UniProtKB-KW"/>
</dbReference>
<dbReference type="PROSITE" id="PS00629">
    <property type="entry name" value="IMP_1"/>
    <property type="match status" value="1"/>
</dbReference>
<comment type="caution">
    <text evidence="5">The sequence shown here is derived from an EMBL/GenBank/DDBJ whole genome shotgun (WGS) entry which is preliminary data.</text>
</comment>
<dbReference type="GO" id="GO:0008934">
    <property type="term" value="F:inositol monophosphate 1-phosphatase activity"/>
    <property type="evidence" value="ECO:0007669"/>
    <property type="project" value="TreeGrafter"/>
</dbReference>
<name>A0A2W5I8T7_9ACTN</name>
<dbReference type="InterPro" id="IPR000760">
    <property type="entry name" value="Inositol_monophosphatase-like"/>
</dbReference>
<feature type="binding site" evidence="4">
    <location>
        <position position="236"/>
    </location>
    <ligand>
        <name>Mg(2+)</name>
        <dbReference type="ChEBI" id="CHEBI:18420"/>
        <label>1</label>
        <note>catalytic</note>
    </ligand>
</feature>
<dbReference type="GO" id="GO:0007165">
    <property type="term" value="P:signal transduction"/>
    <property type="evidence" value="ECO:0007669"/>
    <property type="project" value="TreeGrafter"/>
</dbReference>
<feature type="binding site" evidence="4">
    <location>
        <position position="85"/>
    </location>
    <ligand>
        <name>Mg(2+)</name>
        <dbReference type="ChEBI" id="CHEBI:18420"/>
        <label>1</label>
        <note>catalytic</note>
    </ligand>
</feature>
<dbReference type="Pfam" id="PF00459">
    <property type="entry name" value="Inositol_P"/>
    <property type="match status" value="2"/>
</dbReference>
<evidence type="ECO:0000256" key="3">
    <source>
        <dbReference type="ARBA" id="ARBA00022842"/>
    </source>
</evidence>
<gene>
    <name evidence="5" type="ORF">DI579_05865</name>
</gene>
<dbReference type="AlphaFoldDB" id="A0A2W5I8T7"/>
<evidence type="ECO:0000313" key="5">
    <source>
        <dbReference type="EMBL" id="PZP88545.1"/>
    </source>
</evidence>
<dbReference type="PANTHER" id="PTHR20854">
    <property type="entry name" value="INOSITOL MONOPHOSPHATASE"/>
    <property type="match status" value="1"/>
</dbReference>
<dbReference type="CDD" id="cd01637">
    <property type="entry name" value="IMPase_like"/>
    <property type="match status" value="1"/>
</dbReference>
<dbReference type="InterPro" id="IPR020583">
    <property type="entry name" value="Inositol_monoP_metal-BS"/>
</dbReference>
<dbReference type="Proteomes" id="UP000248606">
    <property type="component" value="Unassembled WGS sequence"/>
</dbReference>
<proteinExistence type="predicted"/>
<dbReference type="PRINTS" id="PR00377">
    <property type="entry name" value="IMPHPHTASES"/>
</dbReference>
<protein>
    <submittedName>
        <fullName evidence="5">Inositol monophosphatase</fullName>
    </submittedName>
</protein>
<reference evidence="5 6" key="1">
    <citation type="submission" date="2017-08" db="EMBL/GenBank/DDBJ databases">
        <title>Infants hospitalized years apart are colonized by the same room-sourced microbial strains.</title>
        <authorList>
            <person name="Brooks B."/>
            <person name="Olm M.R."/>
            <person name="Firek B.A."/>
            <person name="Baker R."/>
            <person name="Thomas B.C."/>
            <person name="Morowitz M.J."/>
            <person name="Banfield J.F."/>
        </authorList>
    </citation>
    <scope>NUCLEOTIDE SEQUENCE [LARGE SCALE GENOMIC DNA]</scope>
    <source>
        <strain evidence="5">S2_006_000_R1_57</strain>
    </source>
</reference>
<dbReference type="EMBL" id="QFOZ01000010">
    <property type="protein sequence ID" value="PZP88545.1"/>
    <property type="molecule type" value="Genomic_DNA"/>
</dbReference>
<evidence type="ECO:0000256" key="1">
    <source>
        <dbReference type="ARBA" id="ARBA00022723"/>
    </source>
</evidence>
<evidence type="ECO:0000256" key="2">
    <source>
        <dbReference type="ARBA" id="ARBA00022801"/>
    </source>
</evidence>
<dbReference type="PANTHER" id="PTHR20854:SF4">
    <property type="entry name" value="INOSITOL-1-MONOPHOSPHATASE-RELATED"/>
    <property type="match status" value="1"/>
</dbReference>
<accession>A0A2W5I8T7</accession>
<dbReference type="RefSeq" id="WP_303678917.1">
    <property type="nucleotide sequence ID" value="NZ_CAKZIO010000002.1"/>
</dbReference>